<sequence>MPTCLAIGTTATVVPPSRRPVPDEPGRPVPDERQRSTTFYDDVVRPTCEELGVTFVQADQLTDAGLPADQLLRLVSEVDIVVVSLSGADEELSFALGVRHALGRRTIHLTEGAVALPGAGWTPRIEIPPHSTAPDTARQQLTELLTDALREVPCVALPVGAVVPAVADPVGEPDDDAPGLFDLVAESEAQLAAITGEMADVESAMEDLKAMMELMAEDMVRAGRPGAPTSAMLAVINRMAKAIEGPAHDLESAAERFAERMRIGAIGFTACLEWAGNTPRDEWPDSMPGLLDQLTGTSFELRSDAVGFQEVIALIDMFGASSRNLRGPARRIGTALRTLFRSFTVLEEWQGMAVALKQA</sequence>
<evidence type="ECO:0000313" key="4">
    <source>
        <dbReference type="Proteomes" id="UP000186455"/>
    </source>
</evidence>
<keyword evidence="4" id="KW-1185">Reference proteome</keyword>
<evidence type="ECO:0000313" key="3">
    <source>
        <dbReference type="EMBL" id="OKH93544.1"/>
    </source>
</evidence>
<evidence type="ECO:0000256" key="1">
    <source>
        <dbReference type="SAM" id="Coils"/>
    </source>
</evidence>
<dbReference type="STRING" id="1048205.AB852_18995"/>
<feature type="region of interest" description="Disordered" evidence="2">
    <location>
        <begin position="13"/>
        <end position="36"/>
    </location>
</feature>
<feature type="coiled-coil region" evidence="1">
    <location>
        <begin position="184"/>
        <end position="218"/>
    </location>
</feature>
<accession>A0A1Q4V6W1</accession>
<gene>
    <name evidence="3" type="ORF">AB852_18995</name>
</gene>
<keyword evidence="1" id="KW-0175">Coiled coil</keyword>
<organism evidence="3 4">
    <name type="scientific">Streptomyces uncialis</name>
    <dbReference type="NCBI Taxonomy" id="1048205"/>
    <lineage>
        <taxon>Bacteria</taxon>
        <taxon>Bacillati</taxon>
        <taxon>Actinomycetota</taxon>
        <taxon>Actinomycetes</taxon>
        <taxon>Kitasatosporales</taxon>
        <taxon>Streptomycetaceae</taxon>
        <taxon>Streptomyces</taxon>
    </lineage>
</organism>
<feature type="compositionally biased region" description="Basic and acidic residues" evidence="2">
    <location>
        <begin position="20"/>
        <end position="35"/>
    </location>
</feature>
<dbReference type="AlphaFoldDB" id="A0A1Q4V6W1"/>
<evidence type="ECO:0000256" key="2">
    <source>
        <dbReference type="SAM" id="MobiDB-lite"/>
    </source>
</evidence>
<reference evidence="3 4" key="1">
    <citation type="submission" date="2015-06" db="EMBL/GenBank/DDBJ databases">
        <title>Cloning and characterization of the uncialamcin biosynthetic gene cluster.</title>
        <authorList>
            <person name="Yan X."/>
            <person name="Huang T."/>
            <person name="Ge H."/>
            <person name="Shen B."/>
        </authorList>
    </citation>
    <scope>NUCLEOTIDE SEQUENCE [LARGE SCALE GENOMIC DNA]</scope>
    <source>
        <strain evidence="3 4">DCA2648</strain>
    </source>
</reference>
<dbReference type="RefSeq" id="WP_073789972.1">
    <property type="nucleotide sequence ID" value="NZ_LFBV01000004.1"/>
</dbReference>
<name>A0A1Q4V6W1_9ACTN</name>
<comment type="caution">
    <text evidence="3">The sequence shown here is derived from an EMBL/GenBank/DDBJ whole genome shotgun (WGS) entry which is preliminary data.</text>
</comment>
<protein>
    <submittedName>
        <fullName evidence="3">Uncharacterized protein</fullName>
    </submittedName>
</protein>
<dbReference type="Proteomes" id="UP000186455">
    <property type="component" value="Unassembled WGS sequence"/>
</dbReference>
<dbReference type="EMBL" id="LFBV01000004">
    <property type="protein sequence ID" value="OKH93544.1"/>
    <property type="molecule type" value="Genomic_DNA"/>
</dbReference>
<proteinExistence type="predicted"/>